<keyword evidence="3" id="KW-0560">Oxidoreductase</keyword>
<sequence>MSRNLKLSGALIAVVVLFIGAAFIFSATRSEPSQAATQPTGNGQVQREDSHVLGEPGSSDVTLVEFLDFECPSCGAMYPFVEELRQTYAGQVTFVARHFPLPMHSNANDAALAAEAAAQQDQFEAMYSKLFQTQNAWGGQDNQAATFRGYAEELGLDLAEYDAALADPATQERVDRDQKDGEDLQVPGTPTFFLNGKLLQPESAEEFTAAIDEALKS</sequence>
<dbReference type="EMBL" id="JAJOMB010000020">
    <property type="protein sequence ID" value="MCD5315192.1"/>
    <property type="molecule type" value="Genomic_DNA"/>
</dbReference>
<keyword evidence="2" id="KW-0732">Signal</keyword>
<feature type="region of interest" description="Disordered" evidence="6">
    <location>
        <begin position="33"/>
        <end position="56"/>
    </location>
</feature>
<dbReference type="RefSeq" id="WP_231447993.1">
    <property type="nucleotide sequence ID" value="NZ_JAJOMB010000020.1"/>
</dbReference>
<dbReference type="PROSITE" id="PS51352">
    <property type="entry name" value="THIOREDOXIN_2"/>
    <property type="match status" value="1"/>
</dbReference>
<dbReference type="PANTHER" id="PTHR13887:SF14">
    <property type="entry name" value="DISULFIDE BOND FORMATION PROTEIN D"/>
    <property type="match status" value="1"/>
</dbReference>
<organism evidence="8 9">
    <name type="scientific">Kineosporia babensis</name>
    <dbReference type="NCBI Taxonomy" id="499548"/>
    <lineage>
        <taxon>Bacteria</taxon>
        <taxon>Bacillati</taxon>
        <taxon>Actinomycetota</taxon>
        <taxon>Actinomycetes</taxon>
        <taxon>Kineosporiales</taxon>
        <taxon>Kineosporiaceae</taxon>
        <taxon>Kineosporia</taxon>
    </lineage>
</organism>
<dbReference type="PANTHER" id="PTHR13887">
    <property type="entry name" value="GLUTATHIONE S-TRANSFERASE KAPPA"/>
    <property type="match status" value="1"/>
</dbReference>
<reference evidence="8" key="1">
    <citation type="submission" date="2021-11" db="EMBL/GenBank/DDBJ databases">
        <title>Streptomyces corallinus and Kineosporia corallina sp. nov., two new coral-derived marine actinobacteria.</title>
        <authorList>
            <person name="Buangrab K."/>
            <person name="Sutthacheep M."/>
            <person name="Yeemin T."/>
            <person name="Harunari E."/>
            <person name="Igarashi Y."/>
            <person name="Sripreechasak P."/>
            <person name="Kanchanasin P."/>
            <person name="Tanasupawat S."/>
            <person name="Phongsopitanun W."/>
        </authorList>
    </citation>
    <scope>NUCLEOTIDE SEQUENCE</scope>
    <source>
        <strain evidence="8">JCM 31032</strain>
    </source>
</reference>
<keyword evidence="4" id="KW-1015">Disulfide bond</keyword>
<evidence type="ECO:0000256" key="3">
    <source>
        <dbReference type="ARBA" id="ARBA00023002"/>
    </source>
</evidence>
<feature type="domain" description="Thioredoxin" evidence="7">
    <location>
        <begin position="27"/>
        <end position="216"/>
    </location>
</feature>
<dbReference type="SUPFAM" id="SSF52833">
    <property type="entry name" value="Thioredoxin-like"/>
    <property type="match status" value="1"/>
</dbReference>
<evidence type="ECO:0000313" key="8">
    <source>
        <dbReference type="EMBL" id="MCD5315192.1"/>
    </source>
</evidence>
<dbReference type="Pfam" id="PF13462">
    <property type="entry name" value="Thioredoxin_4"/>
    <property type="match status" value="1"/>
</dbReference>
<dbReference type="GO" id="GO:0016491">
    <property type="term" value="F:oxidoreductase activity"/>
    <property type="evidence" value="ECO:0007669"/>
    <property type="project" value="UniProtKB-KW"/>
</dbReference>
<feature type="region of interest" description="Disordered" evidence="6">
    <location>
        <begin position="169"/>
        <end position="190"/>
    </location>
</feature>
<dbReference type="Gene3D" id="3.40.30.10">
    <property type="entry name" value="Glutaredoxin"/>
    <property type="match status" value="1"/>
</dbReference>
<keyword evidence="5" id="KW-0676">Redox-active center</keyword>
<comment type="similarity">
    <text evidence="1">Belongs to the thioredoxin family. DsbA subfamily.</text>
</comment>
<accession>A0A9X1SWK8</accession>
<gene>
    <name evidence="8" type="ORF">LR394_30230</name>
</gene>
<evidence type="ECO:0000256" key="6">
    <source>
        <dbReference type="SAM" id="MobiDB-lite"/>
    </source>
</evidence>
<dbReference type="InterPro" id="IPR013766">
    <property type="entry name" value="Thioredoxin_domain"/>
</dbReference>
<name>A0A9X1SWK8_9ACTN</name>
<feature type="compositionally biased region" description="Polar residues" evidence="6">
    <location>
        <begin position="33"/>
        <end position="45"/>
    </location>
</feature>
<comment type="caution">
    <text evidence="8">The sequence shown here is derived from an EMBL/GenBank/DDBJ whole genome shotgun (WGS) entry which is preliminary data.</text>
</comment>
<protein>
    <submittedName>
        <fullName evidence="8">DsbA family protein</fullName>
    </submittedName>
</protein>
<feature type="compositionally biased region" description="Basic and acidic residues" evidence="6">
    <location>
        <begin position="170"/>
        <end position="182"/>
    </location>
</feature>
<evidence type="ECO:0000313" key="9">
    <source>
        <dbReference type="Proteomes" id="UP001138997"/>
    </source>
</evidence>
<dbReference type="InterPro" id="IPR012336">
    <property type="entry name" value="Thioredoxin-like_fold"/>
</dbReference>
<dbReference type="InterPro" id="IPR036249">
    <property type="entry name" value="Thioredoxin-like_sf"/>
</dbReference>
<keyword evidence="9" id="KW-1185">Reference proteome</keyword>
<evidence type="ECO:0000259" key="7">
    <source>
        <dbReference type="PROSITE" id="PS51352"/>
    </source>
</evidence>
<proteinExistence type="inferred from homology"/>
<evidence type="ECO:0000256" key="5">
    <source>
        <dbReference type="ARBA" id="ARBA00023284"/>
    </source>
</evidence>
<dbReference type="Proteomes" id="UP001138997">
    <property type="component" value="Unassembled WGS sequence"/>
</dbReference>
<evidence type="ECO:0000256" key="1">
    <source>
        <dbReference type="ARBA" id="ARBA00005791"/>
    </source>
</evidence>
<evidence type="ECO:0000256" key="2">
    <source>
        <dbReference type="ARBA" id="ARBA00022729"/>
    </source>
</evidence>
<evidence type="ECO:0000256" key="4">
    <source>
        <dbReference type="ARBA" id="ARBA00023157"/>
    </source>
</evidence>
<dbReference type="AlphaFoldDB" id="A0A9X1SWK8"/>